<dbReference type="OrthoDB" id="8875216at2"/>
<keyword evidence="1 4" id="KW-0378">Hydrolase</keyword>
<dbReference type="SUPFAM" id="SSF55031">
    <property type="entry name" value="Bacterial exopeptidase dimerisation domain"/>
    <property type="match status" value="1"/>
</dbReference>
<dbReference type="InterPro" id="IPR011650">
    <property type="entry name" value="Peptidase_M20_dimer"/>
</dbReference>
<protein>
    <submittedName>
        <fullName evidence="4">Amidohydrolase</fullName>
    </submittedName>
</protein>
<dbReference type="Gene3D" id="3.30.70.360">
    <property type="match status" value="1"/>
</dbReference>
<sequence length="398" mass="43361">MKFIDSILADAPLIQRLRRDIHAHPELCFQEQRTSDLIAQTLSEWGIPVHRGLGTTGVVGIVKNGTSERAVGLRADIDALPMTEHNTFAHASTQPGKMHACGHDGHTAMLLAAAKHLATNRNFDGTVYLVFQPAEEGGGGAREMIKDGLFKLFPMEAMFGAHNWPGMPAGAFALKTGPVFASSNEFKITLRGKGAHAAMPHLGVDPVPAACQMVQAFQTIISRNKRPAEAGVISVTMIHAGEATNVIPDACVIEGTVRTFTLELLDLIERRMEEMAQGIASAFEVSCEFKFRRNYPPTINHPAETEFVRQTLSAMVGPEMVQEFEPTMGAEDFSFFLQEKPGCYFLIGNGDGSHRIGGHGMGPCTLHNPSYDFNDDLIPLGGSMWVQLAEAWLNQPRP</sequence>
<feature type="binding site" evidence="2">
    <location>
        <position position="103"/>
    </location>
    <ligand>
        <name>Mn(2+)</name>
        <dbReference type="ChEBI" id="CHEBI:29035"/>
        <label>2</label>
    </ligand>
</feature>
<feature type="binding site" evidence="2">
    <location>
        <position position="101"/>
    </location>
    <ligand>
        <name>Mn(2+)</name>
        <dbReference type="ChEBI" id="CHEBI:29035"/>
        <label>2</label>
    </ligand>
</feature>
<dbReference type="InterPro" id="IPR036264">
    <property type="entry name" value="Bact_exopeptidase_dim_dom"/>
</dbReference>
<feature type="binding site" evidence="2">
    <location>
        <position position="367"/>
    </location>
    <ligand>
        <name>Mn(2+)</name>
        <dbReference type="ChEBI" id="CHEBI:29035"/>
        <label>2</label>
    </ligand>
</feature>
<dbReference type="AlphaFoldDB" id="A0A2N8KXE7"/>
<dbReference type="InterPro" id="IPR017439">
    <property type="entry name" value="Amidohydrolase"/>
</dbReference>
<feature type="binding site" evidence="2">
    <location>
        <position position="162"/>
    </location>
    <ligand>
        <name>Mn(2+)</name>
        <dbReference type="ChEBI" id="CHEBI:29035"/>
        <label>2</label>
    </ligand>
</feature>
<dbReference type="PIRSF" id="PIRSF005962">
    <property type="entry name" value="Pept_M20D_amidohydro"/>
    <property type="match status" value="1"/>
</dbReference>
<feature type="binding site" evidence="2">
    <location>
        <position position="136"/>
    </location>
    <ligand>
        <name>Mn(2+)</name>
        <dbReference type="ChEBI" id="CHEBI:29035"/>
        <label>2</label>
    </ligand>
</feature>
<dbReference type="SUPFAM" id="SSF53187">
    <property type="entry name" value="Zn-dependent exopeptidases"/>
    <property type="match status" value="1"/>
</dbReference>
<dbReference type="CDD" id="cd05666">
    <property type="entry name" value="M20_Acy1-like"/>
    <property type="match status" value="1"/>
</dbReference>
<evidence type="ECO:0000259" key="3">
    <source>
        <dbReference type="Pfam" id="PF07687"/>
    </source>
</evidence>
<keyword evidence="2" id="KW-0464">Manganese</keyword>
<dbReference type="PANTHER" id="PTHR11014">
    <property type="entry name" value="PEPTIDASE M20 FAMILY MEMBER"/>
    <property type="match status" value="1"/>
</dbReference>
<dbReference type="Gene3D" id="3.40.630.10">
    <property type="entry name" value="Zn peptidases"/>
    <property type="match status" value="1"/>
</dbReference>
<dbReference type="FunFam" id="3.30.70.360:FF:000001">
    <property type="entry name" value="N-acetyldiaminopimelate deacetylase"/>
    <property type="match status" value="1"/>
</dbReference>
<dbReference type="GO" id="GO:0050118">
    <property type="term" value="F:N-acetyldiaminopimelate deacetylase activity"/>
    <property type="evidence" value="ECO:0007669"/>
    <property type="project" value="UniProtKB-ARBA"/>
</dbReference>
<name>A0A2N8KXE7_9BURK</name>
<proteinExistence type="predicted"/>
<evidence type="ECO:0000313" key="5">
    <source>
        <dbReference type="Proteomes" id="UP000235916"/>
    </source>
</evidence>
<dbReference type="Pfam" id="PF01546">
    <property type="entry name" value="Peptidase_M20"/>
    <property type="match status" value="1"/>
</dbReference>
<keyword evidence="5" id="KW-1185">Reference proteome</keyword>
<dbReference type="InterPro" id="IPR002933">
    <property type="entry name" value="Peptidase_M20"/>
</dbReference>
<feature type="domain" description="Peptidase M20 dimerisation" evidence="3">
    <location>
        <begin position="185"/>
        <end position="277"/>
    </location>
</feature>
<comment type="caution">
    <text evidence="4">The sequence shown here is derived from an EMBL/GenBank/DDBJ whole genome shotgun (WGS) entry which is preliminary data.</text>
</comment>
<dbReference type="EMBL" id="POSP01000003">
    <property type="protein sequence ID" value="PND38091.1"/>
    <property type="molecule type" value="Genomic_DNA"/>
</dbReference>
<organism evidence="4 5">
    <name type="scientific">Kinneretia aquatilis</name>
    <dbReference type="NCBI Taxonomy" id="2070761"/>
    <lineage>
        <taxon>Bacteria</taxon>
        <taxon>Pseudomonadati</taxon>
        <taxon>Pseudomonadota</taxon>
        <taxon>Betaproteobacteria</taxon>
        <taxon>Burkholderiales</taxon>
        <taxon>Sphaerotilaceae</taxon>
        <taxon>Roseateles</taxon>
    </lineage>
</organism>
<dbReference type="GO" id="GO:0046872">
    <property type="term" value="F:metal ion binding"/>
    <property type="evidence" value="ECO:0007669"/>
    <property type="project" value="UniProtKB-KW"/>
</dbReference>
<reference evidence="4 5" key="1">
    <citation type="submission" date="2018-01" db="EMBL/GenBank/DDBJ databases">
        <title>Draft genome sequence of Paucibacter aquatile CR182 isolated from freshwater of the Nakdong River.</title>
        <authorList>
            <person name="Choi A."/>
            <person name="Chung E.J."/>
        </authorList>
    </citation>
    <scope>NUCLEOTIDE SEQUENCE [LARGE SCALE GENOMIC DNA]</scope>
    <source>
        <strain evidence="4 5">CR182</strain>
    </source>
</reference>
<dbReference type="NCBIfam" id="TIGR01891">
    <property type="entry name" value="amidohydrolases"/>
    <property type="match status" value="1"/>
</dbReference>
<dbReference type="Proteomes" id="UP000235916">
    <property type="component" value="Unassembled WGS sequence"/>
</dbReference>
<accession>A0A2N8KXE7</accession>
<evidence type="ECO:0000313" key="4">
    <source>
        <dbReference type="EMBL" id="PND38091.1"/>
    </source>
</evidence>
<dbReference type="Pfam" id="PF07687">
    <property type="entry name" value="M20_dimer"/>
    <property type="match status" value="1"/>
</dbReference>
<evidence type="ECO:0000256" key="1">
    <source>
        <dbReference type="ARBA" id="ARBA00022801"/>
    </source>
</evidence>
<dbReference type="PANTHER" id="PTHR11014:SF63">
    <property type="entry name" value="METALLOPEPTIDASE, PUTATIVE (AFU_ORTHOLOGUE AFUA_6G09600)-RELATED"/>
    <property type="match status" value="1"/>
</dbReference>
<gene>
    <name evidence="4" type="ORF">C1O66_11560</name>
</gene>
<evidence type="ECO:0000256" key="2">
    <source>
        <dbReference type="PIRSR" id="PIRSR005962-1"/>
    </source>
</evidence>
<comment type="cofactor">
    <cofactor evidence="2">
        <name>Mn(2+)</name>
        <dbReference type="ChEBI" id="CHEBI:29035"/>
    </cofactor>
    <text evidence="2">The Mn(2+) ion enhances activity.</text>
</comment>
<dbReference type="GO" id="GO:0019877">
    <property type="term" value="P:diaminopimelate biosynthetic process"/>
    <property type="evidence" value="ECO:0007669"/>
    <property type="project" value="UniProtKB-ARBA"/>
</dbReference>
<keyword evidence="2" id="KW-0479">Metal-binding</keyword>
<dbReference type="RefSeq" id="WP_102768011.1">
    <property type="nucleotide sequence ID" value="NZ_POSP01000003.1"/>
</dbReference>